<dbReference type="Proteomes" id="UP000650467">
    <property type="component" value="Unassembled WGS sequence"/>
</dbReference>
<proteinExistence type="predicted"/>
<gene>
    <name evidence="2" type="ORF">HXX76_002057</name>
</gene>
<dbReference type="PANTHER" id="PTHR34673:SF1">
    <property type="entry name" value="COLD-REGULATED PROTEIN"/>
    <property type="match status" value="1"/>
</dbReference>
<evidence type="ECO:0000256" key="1">
    <source>
        <dbReference type="SAM" id="Phobius"/>
    </source>
</evidence>
<reference evidence="2" key="1">
    <citation type="journal article" date="2020" name="bioRxiv">
        <title>Comparative genomics of Chlamydomonas.</title>
        <authorList>
            <person name="Craig R.J."/>
            <person name="Hasan A.R."/>
            <person name="Ness R.W."/>
            <person name="Keightley P.D."/>
        </authorList>
    </citation>
    <scope>NUCLEOTIDE SEQUENCE</scope>
    <source>
        <strain evidence="2">SAG 7.73</strain>
    </source>
</reference>
<dbReference type="AlphaFoldDB" id="A0A836B0H8"/>
<feature type="transmembrane region" description="Helical" evidence="1">
    <location>
        <begin position="23"/>
        <end position="44"/>
    </location>
</feature>
<dbReference type="EMBL" id="JAEHOC010000003">
    <property type="protein sequence ID" value="KAG2443709.1"/>
    <property type="molecule type" value="Genomic_DNA"/>
</dbReference>
<keyword evidence="1" id="KW-0472">Membrane</keyword>
<keyword evidence="3" id="KW-1185">Reference proteome</keyword>
<keyword evidence="1" id="KW-0812">Transmembrane</keyword>
<dbReference type="OrthoDB" id="4412445at2759"/>
<organism evidence="2 3">
    <name type="scientific">Chlamydomonas incerta</name>
    <dbReference type="NCBI Taxonomy" id="51695"/>
    <lineage>
        <taxon>Eukaryota</taxon>
        <taxon>Viridiplantae</taxon>
        <taxon>Chlorophyta</taxon>
        <taxon>core chlorophytes</taxon>
        <taxon>Chlorophyceae</taxon>
        <taxon>CS clade</taxon>
        <taxon>Chlamydomonadales</taxon>
        <taxon>Chlamydomonadaceae</taxon>
        <taxon>Chlamydomonas</taxon>
    </lineage>
</organism>
<name>A0A836B0H8_CHLIN</name>
<comment type="caution">
    <text evidence="2">The sequence shown here is derived from an EMBL/GenBank/DDBJ whole genome shotgun (WGS) entry which is preliminary data.</text>
</comment>
<evidence type="ECO:0000313" key="2">
    <source>
        <dbReference type="EMBL" id="KAG2443709.1"/>
    </source>
</evidence>
<dbReference type="PANTHER" id="PTHR34673">
    <property type="entry name" value="COLD-REGULATED PROTEIN"/>
    <property type="match status" value="1"/>
</dbReference>
<accession>A0A836B0H8</accession>
<protein>
    <submittedName>
        <fullName evidence="2">Uncharacterized protein</fullName>
    </submittedName>
</protein>
<sequence>MVCIECGSSNPCKCKMLGPTLGFAVGAAVAGICYPIGCLIYLCAQPQANKLFAAPADVFKFITDAIPI</sequence>
<evidence type="ECO:0000313" key="3">
    <source>
        <dbReference type="Proteomes" id="UP000650467"/>
    </source>
</evidence>
<keyword evidence="1" id="KW-1133">Transmembrane helix</keyword>